<gene>
    <name evidence="2" type="ORF">JRJ22_19165</name>
</gene>
<accession>A0ABX7L5N8</accession>
<evidence type="ECO:0000313" key="3">
    <source>
        <dbReference type="Proteomes" id="UP000663452"/>
    </source>
</evidence>
<protein>
    <submittedName>
        <fullName evidence="2">Uncharacterized protein</fullName>
    </submittedName>
</protein>
<keyword evidence="1" id="KW-1133">Transmembrane helix</keyword>
<dbReference type="EMBL" id="CP070969">
    <property type="protein sequence ID" value="QSF43388.1"/>
    <property type="molecule type" value="Genomic_DNA"/>
</dbReference>
<organism evidence="2 3">
    <name type="scientific">Paenibacillus tianjinensis</name>
    <dbReference type="NCBI Taxonomy" id="2810347"/>
    <lineage>
        <taxon>Bacteria</taxon>
        <taxon>Bacillati</taxon>
        <taxon>Bacillota</taxon>
        <taxon>Bacilli</taxon>
        <taxon>Bacillales</taxon>
        <taxon>Paenibacillaceae</taxon>
        <taxon>Paenibacillus</taxon>
    </lineage>
</organism>
<evidence type="ECO:0000256" key="1">
    <source>
        <dbReference type="SAM" id="Phobius"/>
    </source>
</evidence>
<proteinExistence type="predicted"/>
<keyword evidence="3" id="KW-1185">Reference proteome</keyword>
<dbReference type="RefSeq" id="WP_206101021.1">
    <property type="nucleotide sequence ID" value="NZ_CP070969.1"/>
</dbReference>
<keyword evidence="1" id="KW-0472">Membrane</keyword>
<sequence length="126" mass="15299">MSDYTYRSPTEYGYTRFKLSRKQHKELFPRRVLRWNQKCEYYYNDNNVLIHYFSNHLCIILTTVLFPILILFAGLSHFKEAIKEMKELYNEKKYGSFSTDHISKCNRGKNKYDEIMNYIKEQGVIE</sequence>
<reference evidence="2 3" key="1">
    <citation type="submission" date="2021-02" db="EMBL/GenBank/DDBJ databases">
        <title>Paenibacillus tianjinensis sp. nov.</title>
        <authorList>
            <person name="Liu H."/>
        </authorList>
    </citation>
    <scope>NUCLEOTIDE SEQUENCE [LARGE SCALE GENOMIC DNA]</scope>
    <source>
        <strain evidence="2 3">TB2019</strain>
    </source>
</reference>
<dbReference type="Proteomes" id="UP000663452">
    <property type="component" value="Chromosome"/>
</dbReference>
<feature type="transmembrane region" description="Helical" evidence="1">
    <location>
        <begin position="53"/>
        <end position="75"/>
    </location>
</feature>
<name>A0ABX7L5N8_9BACL</name>
<keyword evidence="1" id="KW-0812">Transmembrane</keyword>
<evidence type="ECO:0000313" key="2">
    <source>
        <dbReference type="EMBL" id="QSF43388.1"/>
    </source>
</evidence>